<gene>
    <name evidence="1" type="ORF">FF125_19070</name>
</gene>
<accession>A0A5B7TYK0</accession>
<dbReference type="Proteomes" id="UP000306229">
    <property type="component" value="Chromosome"/>
</dbReference>
<dbReference type="AlphaFoldDB" id="A0A5B7TYK0"/>
<protein>
    <submittedName>
        <fullName evidence="1">Uncharacterized protein</fullName>
    </submittedName>
</protein>
<keyword evidence="2" id="KW-1185">Reference proteome</keyword>
<sequence>MPFWTIGLLSFIISLVIGSYILSPFSNGKNQIDTIEFSEDITTDFSSLKKISTKNHYYHNDVFYIVNNEQKVISIPFANIMEIKHTLSKENNRRIWKLIALHNNEQVEFKFRHNFTL</sequence>
<proteinExistence type="predicted"/>
<evidence type="ECO:0000313" key="2">
    <source>
        <dbReference type="Proteomes" id="UP000306229"/>
    </source>
</evidence>
<dbReference type="KEGG" id="fbe:FF125_19070"/>
<organism evidence="1 2">
    <name type="scientific">Aureibaculum algae</name>
    <dbReference type="NCBI Taxonomy" id="2584122"/>
    <lineage>
        <taxon>Bacteria</taxon>
        <taxon>Pseudomonadati</taxon>
        <taxon>Bacteroidota</taxon>
        <taxon>Flavobacteriia</taxon>
        <taxon>Flavobacteriales</taxon>
        <taxon>Flavobacteriaceae</taxon>
        <taxon>Aureibaculum</taxon>
    </lineage>
</organism>
<dbReference type="EMBL" id="CP040749">
    <property type="protein sequence ID" value="QCX40444.1"/>
    <property type="molecule type" value="Genomic_DNA"/>
</dbReference>
<name>A0A5B7TYK0_9FLAO</name>
<evidence type="ECO:0000313" key="1">
    <source>
        <dbReference type="EMBL" id="QCX40444.1"/>
    </source>
</evidence>
<reference evidence="1 2" key="1">
    <citation type="submission" date="2019-05" db="EMBL/GenBank/DDBJ databases">
        <title>Algicella ahnfeltiae gen. nov., sp. nov., a novel marine bacterium of the family Flavobacteriaceae isolated from a red alga.</title>
        <authorList>
            <person name="Nedashkovskaya O.I."/>
            <person name="Kukhlevskiy A.D."/>
            <person name="Kim S.-G."/>
            <person name="Zhukova N.V."/>
            <person name="Mikhailov V.V."/>
        </authorList>
    </citation>
    <scope>NUCLEOTIDE SEQUENCE [LARGE SCALE GENOMIC DNA]</scope>
    <source>
        <strain evidence="1 2">10Alg115</strain>
    </source>
</reference>
<dbReference type="RefSeq" id="WP_138951467.1">
    <property type="nucleotide sequence ID" value="NZ_CP040749.1"/>
</dbReference>